<organism evidence="2 3">
    <name type="scientific">Colletotrichum simmondsii</name>
    <dbReference type="NCBI Taxonomy" id="703756"/>
    <lineage>
        <taxon>Eukaryota</taxon>
        <taxon>Fungi</taxon>
        <taxon>Dikarya</taxon>
        <taxon>Ascomycota</taxon>
        <taxon>Pezizomycotina</taxon>
        <taxon>Sordariomycetes</taxon>
        <taxon>Hypocreomycetidae</taxon>
        <taxon>Glomerellales</taxon>
        <taxon>Glomerellaceae</taxon>
        <taxon>Colletotrichum</taxon>
        <taxon>Colletotrichum acutatum species complex</taxon>
    </lineage>
</organism>
<dbReference type="OrthoDB" id="5362512at2759"/>
<evidence type="ECO:0000313" key="2">
    <source>
        <dbReference type="EMBL" id="KXH45661.1"/>
    </source>
</evidence>
<reference evidence="2 3" key="1">
    <citation type="submission" date="2014-02" db="EMBL/GenBank/DDBJ databases">
        <title>The genome sequence of Colletotrichum simmondsii CBS122122.</title>
        <authorList>
            <person name="Baroncelli R."/>
            <person name="Thon M.R."/>
        </authorList>
    </citation>
    <scope>NUCLEOTIDE SEQUENCE [LARGE SCALE GENOMIC DNA]</scope>
    <source>
        <strain evidence="2 3">CBS122122</strain>
    </source>
</reference>
<dbReference type="Proteomes" id="UP000070328">
    <property type="component" value="Unassembled WGS sequence"/>
</dbReference>
<keyword evidence="3" id="KW-1185">Reference proteome</keyword>
<dbReference type="Pfam" id="PF06985">
    <property type="entry name" value="HET"/>
    <property type="match status" value="1"/>
</dbReference>
<dbReference type="AlphaFoldDB" id="A0A135TBU0"/>
<dbReference type="PANTHER" id="PTHR33112:SF9">
    <property type="entry name" value="HETEROKARYON INCOMPATIBILITY DOMAIN-CONTAINING PROTEIN"/>
    <property type="match status" value="1"/>
</dbReference>
<feature type="domain" description="Heterokaryon incompatibility" evidence="1">
    <location>
        <begin position="182"/>
        <end position="345"/>
    </location>
</feature>
<dbReference type="PANTHER" id="PTHR33112">
    <property type="entry name" value="DOMAIN PROTEIN, PUTATIVE-RELATED"/>
    <property type="match status" value="1"/>
</dbReference>
<dbReference type="EMBL" id="JFBX01000212">
    <property type="protein sequence ID" value="KXH45661.1"/>
    <property type="molecule type" value="Genomic_DNA"/>
</dbReference>
<comment type="caution">
    <text evidence="2">The sequence shown here is derived from an EMBL/GenBank/DDBJ whole genome shotgun (WGS) entry which is preliminary data.</text>
</comment>
<dbReference type="InterPro" id="IPR010730">
    <property type="entry name" value="HET"/>
</dbReference>
<proteinExistence type="predicted"/>
<protein>
    <submittedName>
        <fullName evidence="2">Heterokaryon incompatibility protein</fullName>
    </submittedName>
</protein>
<gene>
    <name evidence="2" type="ORF">CSIM01_09730</name>
</gene>
<evidence type="ECO:0000313" key="3">
    <source>
        <dbReference type="Proteomes" id="UP000070328"/>
    </source>
</evidence>
<evidence type="ECO:0000259" key="1">
    <source>
        <dbReference type="Pfam" id="PF06985"/>
    </source>
</evidence>
<accession>A0A135TBU0</accession>
<name>A0A135TBU0_9PEZI</name>
<sequence>MSQTPQLPLDCPTLFETGDCAKSAFALLPLVETIELCYPFHILDDLAAGPARNLELFIKRGNGRPLNVQETILMTQGRSSEQSWQGRMQQANAWIYHCLNNHQCNGGLAAKKFEEDFENEIDDANEKSPEKGGGSSASLRKTPFLEVHRQISKLPRRVLDLRQFGSDKRLRLMDSVADCGVYACLSYTWGRQNTAVTTTQNLHDRLDDLPFDSLPQTYKDAVTVAALLNIPFLWIDGLCIIQGDTDSKDWTEQSWQMAEIYGNAIVVIAAADSNSVEEGFLSTPQLPRELVKLHSSECENLENGGEGTALSVFARAMPDHSWLGWSTLAEPKSRGTLSRSWCFQEEVLASRLLTFFGGEMNFQCLEDEYRCECAFPAAPLGLVTIKELYEPRLELGDMETPNWMWQSTVEHYTRRKLTVATDRLTALSGIARVVQSSLRTKYAAGHWLDRDFLCSLCWAPVRTRETERTYSHDYVAPSWSWAAHNGPITMWIPYGGSEEPVTPRFLSKTVVRNVDITPATEDDTGAVIGGSITVSGVFLDISVLMTSREQSAGVMMRSSEKIPFYFDRPTEAVRDTDKYFCWIVCILPSPSVICLADLLIFASA</sequence>